<dbReference type="RefSeq" id="WP_358131696.1">
    <property type="nucleotide sequence ID" value="NZ_JBFALK010000004.1"/>
</dbReference>
<sequence>MTSTSDMPDALIFGVYPGGITGDDTGGLATGPADDPERILDALRSLQSGERPFLVRGYLGFTDPDDPRTHVRTPERVERYAGEGRALDLVAQFQSRSGDVAGFTAFVRDLVRRHGHRAMTLQVTEEPNVEGNPTLDGYYPNIRRAVVEGVLAAKDEARRQGFDHLKIGFNTTPLFGPAAGFVASLVEEGGQAFADALDYVGLDFFPDVFMPVSPDRLHDTVTGLLALHRAERLTPAGIDPAVPLYITENGWPTGPGRTAEQQAWVVETIIRAVDGCRAAVNIGGYVHFALRDADSSVPGLFHRFGLMTDDYAPKPAFAAYRKLIAELGR</sequence>
<proteinExistence type="predicted"/>
<name>A0ABV3GB51_MICGL</name>
<dbReference type="InterPro" id="IPR017853">
    <property type="entry name" value="GH"/>
</dbReference>
<evidence type="ECO:0000313" key="1">
    <source>
        <dbReference type="EMBL" id="MEV0968856.1"/>
    </source>
</evidence>
<evidence type="ECO:0000313" key="2">
    <source>
        <dbReference type="Proteomes" id="UP001551675"/>
    </source>
</evidence>
<dbReference type="EMBL" id="JBFALK010000004">
    <property type="protein sequence ID" value="MEV0968856.1"/>
    <property type="molecule type" value="Genomic_DNA"/>
</dbReference>
<organism evidence="1 2">
    <name type="scientific">Microtetraspora glauca</name>
    <dbReference type="NCBI Taxonomy" id="1996"/>
    <lineage>
        <taxon>Bacteria</taxon>
        <taxon>Bacillati</taxon>
        <taxon>Actinomycetota</taxon>
        <taxon>Actinomycetes</taxon>
        <taxon>Streptosporangiales</taxon>
        <taxon>Streptosporangiaceae</taxon>
        <taxon>Microtetraspora</taxon>
    </lineage>
</organism>
<reference evidence="1 2" key="1">
    <citation type="submission" date="2024-06" db="EMBL/GenBank/DDBJ databases">
        <title>The Natural Products Discovery Center: Release of the First 8490 Sequenced Strains for Exploring Actinobacteria Biosynthetic Diversity.</title>
        <authorList>
            <person name="Kalkreuter E."/>
            <person name="Kautsar S.A."/>
            <person name="Yang D."/>
            <person name="Bader C.D."/>
            <person name="Teijaro C.N."/>
            <person name="Fluegel L."/>
            <person name="Davis C.M."/>
            <person name="Simpson J.R."/>
            <person name="Lauterbach L."/>
            <person name="Steele A.D."/>
            <person name="Gui C."/>
            <person name="Meng S."/>
            <person name="Li G."/>
            <person name="Viehrig K."/>
            <person name="Ye F."/>
            <person name="Su P."/>
            <person name="Kiefer A.F."/>
            <person name="Nichols A."/>
            <person name="Cepeda A.J."/>
            <person name="Yan W."/>
            <person name="Fan B."/>
            <person name="Jiang Y."/>
            <person name="Adhikari A."/>
            <person name="Zheng C.-J."/>
            <person name="Schuster L."/>
            <person name="Cowan T.M."/>
            <person name="Smanski M.J."/>
            <person name="Chevrette M.G."/>
            <person name="De Carvalho L.P.S."/>
            <person name="Shen B."/>
        </authorList>
    </citation>
    <scope>NUCLEOTIDE SEQUENCE [LARGE SCALE GENOMIC DNA]</scope>
    <source>
        <strain evidence="1 2">NPDC050100</strain>
    </source>
</reference>
<keyword evidence="2" id="KW-1185">Reference proteome</keyword>
<accession>A0ABV3GB51</accession>
<gene>
    <name evidence="1" type="ORF">AB0I59_09490</name>
</gene>
<dbReference type="Gene3D" id="3.20.20.80">
    <property type="entry name" value="Glycosidases"/>
    <property type="match status" value="1"/>
</dbReference>
<dbReference type="Proteomes" id="UP001551675">
    <property type="component" value="Unassembled WGS sequence"/>
</dbReference>
<protein>
    <submittedName>
        <fullName evidence="1">Uncharacterized protein</fullName>
    </submittedName>
</protein>
<dbReference type="SUPFAM" id="SSF51445">
    <property type="entry name" value="(Trans)glycosidases"/>
    <property type="match status" value="1"/>
</dbReference>
<comment type="caution">
    <text evidence="1">The sequence shown here is derived from an EMBL/GenBank/DDBJ whole genome shotgun (WGS) entry which is preliminary data.</text>
</comment>